<protein>
    <submittedName>
        <fullName evidence="4">Membrane protein</fullName>
    </submittedName>
</protein>
<keyword evidence="5" id="KW-1185">Reference proteome</keyword>
<name>A0A0D5YS60_9FLAO</name>
<dbReference type="STRING" id="516051.VC82_1067"/>
<dbReference type="Gene3D" id="4.10.1080.10">
    <property type="entry name" value="TSP type-3 repeat"/>
    <property type="match status" value="1"/>
</dbReference>
<evidence type="ECO:0000313" key="5">
    <source>
        <dbReference type="Proteomes" id="UP000032726"/>
    </source>
</evidence>
<evidence type="ECO:0000256" key="3">
    <source>
        <dbReference type="SAM" id="SignalP"/>
    </source>
</evidence>
<dbReference type="HOGENOM" id="CLU_034925_2_0_10"/>
<dbReference type="GO" id="GO:0005509">
    <property type="term" value="F:calcium ion binding"/>
    <property type="evidence" value="ECO:0007669"/>
    <property type="project" value="InterPro"/>
</dbReference>
<dbReference type="GO" id="GO:0007155">
    <property type="term" value="P:cell adhesion"/>
    <property type="evidence" value="ECO:0007669"/>
    <property type="project" value="InterPro"/>
</dbReference>
<dbReference type="PROSITE" id="PS51257">
    <property type="entry name" value="PROKAR_LIPOPROTEIN"/>
    <property type="match status" value="1"/>
</dbReference>
<evidence type="ECO:0000313" key="4">
    <source>
        <dbReference type="EMBL" id="AKA34713.1"/>
    </source>
</evidence>
<dbReference type="InterPro" id="IPR003367">
    <property type="entry name" value="Thrombospondin_3-like_rpt"/>
</dbReference>
<feature type="signal peptide" evidence="3">
    <location>
        <begin position="1"/>
        <end position="20"/>
    </location>
</feature>
<dbReference type="KEGG" id="mlt:VC82_1067"/>
<dbReference type="InterPro" id="IPR028974">
    <property type="entry name" value="TSP_type-3_rpt"/>
</dbReference>
<dbReference type="SUPFAM" id="SSF51126">
    <property type="entry name" value="Pectin lyase-like"/>
    <property type="match status" value="1"/>
</dbReference>
<feature type="region of interest" description="Disordered" evidence="2">
    <location>
        <begin position="25"/>
        <end position="60"/>
    </location>
</feature>
<dbReference type="PATRIC" id="fig|516051.4.peg.1105"/>
<dbReference type="PANTHER" id="PTHR41339:SF1">
    <property type="entry name" value="SECRETED PROTEIN"/>
    <property type="match status" value="1"/>
</dbReference>
<dbReference type="Pfam" id="PF02412">
    <property type="entry name" value="TSP_3"/>
    <property type="match status" value="1"/>
</dbReference>
<feature type="compositionally biased region" description="Acidic residues" evidence="2">
    <location>
        <begin position="33"/>
        <end position="42"/>
    </location>
</feature>
<dbReference type="AlphaFoldDB" id="A0A0D5YS60"/>
<organism evidence="4 5">
    <name type="scientific">Flagellimonas lutaonensis</name>
    <dbReference type="NCBI Taxonomy" id="516051"/>
    <lineage>
        <taxon>Bacteria</taxon>
        <taxon>Pseudomonadati</taxon>
        <taxon>Bacteroidota</taxon>
        <taxon>Flavobacteriia</taxon>
        <taxon>Flavobacteriales</taxon>
        <taxon>Flavobacteriaceae</taxon>
        <taxon>Flagellimonas</taxon>
    </lineage>
</organism>
<dbReference type="Proteomes" id="UP000032726">
    <property type="component" value="Chromosome"/>
</dbReference>
<dbReference type="PANTHER" id="PTHR41339">
    <property type="entry name" value="LIPL48"/>
    <property type="match status" value="1"/>
</dbReference>
<feature type="chain" id="PRO_5002300310" evidence="3">
    <location>
        <begin position="21"/>
        <end position="478"/>
    </location>
</feature>
<dbReference type="InterPro" id="IPR011050">
    <property type="entry name" value="Pectin_lyase_fold/virulence"/>
</dbReference>
<sequence>MKKLFLFLIAAVTMTFIACSDDDNGPTPIIQDADGDGIEDSVDNCPNAANADQADNDNDGIGNVCDPTPNGEVATCNDGIKNGDETDVDFGGSCAGLITVTGEITEDTTWTRDNIYLLGGKVVVGVGVTLTIEPGTIIKGKSGSGSLASALIVQRGSKINAVGTAERPIIFTSEQDNIQVGETAGTNLDQNDNGLWGGVLVLGNAPASLSGDVTEEQIEGIPASDTFGLFGGNDPADDSGDLAYISIRHGGALIGEGNEINGLTLGGVGSGTSISNIEIVGNEDDGLEIFGGTVDVSNVFVWSVADDGIDLDQAWSGTLTNGMVVQGLRSDSALELDGPEGSTTGGFTLNNITLVGNTDAAGTGSRRIADYRDGLEADINNVFVTGFSDVQLVRLNGDESATTYNNDLLNFMAWEFVLPAGVANVNAMHTLKDVTIATDFVTDSSTWASAVAEGAATVGADTSAFAWTYSNTKANLGF</sequence>
<dbReference type="SUPFAM" id="SSF103647">
    <property type="entry name" value="TSP type-3 repeat"/>
    <property type="match status" value="1"/>
</dbReference>
<evidence type="ECO:0000256" key="1">
    <source>
        <dbReference type="ARBA" id="ARBA00022729"/>
    </source>
</evidence>
<keyword evidence="1 3" id="KW-0732">Signal</keyword>
<dbReference type="RefSeq" id="WP_045803269.1">
    <property type="nucleotide sequence ID" value="NZ_CP011071.1"/>
</dbReference>
<evidence type="ECO:0000256" key="2">
    <source>
        <dbReference type="SAM" id="MobiDB-lite"/>
    </source>
</evidence>
<reference evidence="4 5" key="1">
    <citation type="submission" date="2015-03" db="EMBL/GenBank/DDBJ databases">
        <title>Complete genome sequence of Muricauda lutaonensis CC-HSB-11T, isolated from a coastal hot spring.</title>
        <authorList>
            <person name="Kim K.M."/>
        </authorList>
    </citation>
    <scope>NUCLEOTIDE SEQUENCE [LARGE SCALE GENOMIC DNA]</scope>
    <source>
        <strain evidence="4 5">CC-HSB-11</strain>
    </source>
</reference>
<gene>
    <name evidence="4" type="ORF">VC82_1067</name>
</gene>
<proteinExistence type="predicted"/>
<dbReference type="EMBL" id="CP011071">
    <property type="protein sequence ID" value="AKA34713.1"/>
    <property type="molecule type" value="Genomic_DNA"/>
</dbReference>
<accession>A0A0D5YS60</accession>